<dbReference type="Proteomes" id="UP000236047">
    <property type="component" value="Unassembled WGS sequence"/>
</dbReference>
<feature type="domain" description="DUF397" evidence="1">
    <location>
        <begin position="9"/>
        <end position="60"/>
    </location>
</feature>
<protein>
    <recommendedName>
        <fullName evidence="1">DUF397 domain-containing protein</fullName>
    </recommendedName>
</protein>
<name>A0A2N8PR27_STRNR</name>
<dbReference type="Pfam" id="PF04149">
    <property type="entry name" value="DUF397"/>
    <property type="match status" value="1"/>
</dbReference>
<organism evidence="2 3">
    <name type="scientific">Streptomyces noursei</name>
    <name type="common">Streptomyces albulus</name>
    <dbReference type="NCBI Taxonomy" id="1971"/>
    <lineage>
        <taxon>Bacteria</taxon>
        <taxon>Bacillati</taxon>
        <taxon>Actinomycetota</taxon>
        <taxon>Actinomycetes</taxon>
        <taxon>Kitasatosporales</taxon>
        <taxon>Streptomycetaceae</taxon>
        <taxon>Streptomyces</taxon>
    </lineage>
</organism>
<dbReference type="InterPro" id="IPR007278">
    <property type="entry name" value="DUF397"/>
</dbReference>
<accession>A0A2N8PR27</accession>
<evidence type="ECO:0000313" key="3">
    <source>
        <dbReference type="Proteomes" id="UP000236047"/>
    </source>
</evidence>
<evidence type="ECO:0000313" key="2">
    <source>
        <dbReference type="EMBL" id="PNE43473.1"/>
    </source>
</evidence>
<proteinExistence type="predicted"/>
<keyword evidence="3" id="KW-1185">Reference proteome</keyword>
<gene>
    <name evidence="2" type="ORF">AOB60_00680</name>
</gene>
<reference evidence="3" key="1">
    <citation type="submission" date="2015-09" db="EMBL/GenBank/DDBJ databases">
        <authorList>
            <person name="Graham D.E."/>
            <person name="Mahan K.M."/>
            <person name="Klingeman D.M."/>
            <person name="Fida T."/>
            <person name="Giannone R.J."/>
            <person name="Hettich R.L."/>
            <person name="Parry R.J."/>
            <person name="Spain J.C."/>
        </authorList>
    </citation>
    <scope>NUCLEOTIDE SEQUENCE [LARGE SCALE GENOMIC DNA]</scope>
    <source>
        <strain evidence="3">JCM 4701</strain>
    </source>
</reference>
<dbReference type="AlphaFoldDB" id="A0A2N8PR27"/>
<evidence type="ECO:0000259" key="1">
    <source>
        <dbReference type="Pfam" id="PF04149"/>
    </source>
</evidence>
<dbReference type="RefSeq" id="WP_102922387.1">
    <property type="nucleotide sequence ID" value="NZ_LJSN01000001.1"/>
</dbReference>
<sequence length="66" mass="7032">MTTEHLTPLTWQKSSYSGNQGGACIEAATDDEAVRIRDSKDPAGPQISISGRTWTAFLSYAAGQSV</sequence>
<dbReference type="EMBL" id="LJSN01000001">
    <property type="protein sequence ID" value="PNE43473.1"/>
    <property type="molecule type" value="Genomic_DNA"/>
</dbReference>
<comment type="caution">
    <text evidence="2">The sequence shown here is derived from an EMBL/GenBank/DDBJ whole genome shotgun (WGS) entry which is preliminary data.</text>
</comment>